<dbReference type="EMBL" id="JAUSQU010000001">
    <property type="protein sequence ID" value="MDP9843317.1"/>
    <property type="molecule type" value="Genomic_DNA"/>
</dbReference>
<feature type="domain" description="Helix-turn-helix" evidence="2">
    <location>
        <begin position="28"/>
        <end position="76"/>
    </location>
</feature>
<evidence type="ECO:0000313" key="4">
    <source>
        <dbReference type="Proteomes" id="UP001225356"/>
    </source>
</evidence>
<reference evidence="3 4" key="1">
    <citation type="submission" date="2023-07" db="EMBL/GenBank/DDBJ databases">
        <title>Sequencing the genomes of 1000 actinobacteria strains.</title>
        <authorList>
            <person name="Klenk H.-P."/>
        </authorList>
    </citation>
    <scope>NUCLEOTIDE SEQUENCE [LARGE SCALE GENOMIC DNA]</scope>
    <source>
        <strain evidence="3 4">DSM 46740</strain>
    </source>
</reference>
<dbReference type="InterPro" id="IPR010093">
    <property type="entry name" value="SinI_DNA-bd"/>
</dbReference>
<gene>
    <name evidence="3" type="ORF">J2853_002528</name>
</gene>
<proteinExistence type="predicted"/>
<evidence type="ECO:0000256" key="1">
    <source>
        <dbReference type="SAM" id="Coils"/>
    </source>
</evidence>
<evidence type="ECO:0000313" key="3">
    <source>
        <dbReference type="EMBL" id="MDP9843317.1"/>
    </source>
</evidence>
<comment type="caution">
    <text evidence="3">The sequence shown here is derived from an EMBL/GenBank/DDBJ whole genome shotgun (WGS) entry which is preliminary data.</text>
</comment>
<sequence length="136" mass="15133">MTSANTATTPEQVVADLIDTREPTGELMLTVDQVAKVLGVTARTVLYLLQDNRLSYIATGKRSYRIPRVLLTEYLLESFVPRQVAEAEETLAQLQQAIQDSRNELADLAVRIAMAKAELTEADIPTQRRRSTQTVS</sequence>
<feature type="coiled-coil region" evidence="1">
    <location>
        <begin position="84"/>
        <end position="118"/>
    </location>
</feature>
<name>A0ABT9Q994_9ACTN</name>
<evidence type="ECO:0000259" key="2">
    <source>
        <dbReference type="Pfam" id="PF12728"/>
    </source>
</evidence>
<dbReference type="Proteomes" id="UP001225356">
    <property type="component" value="Unassembled WGS sequence"/>
</dbReference>
<dbReference type="InterPro" id="IPR041657">
    <property type="entry name" value="HTH_17"/>
</dbReference>
<organism evidence="3 4">
    <name type="scientific">Streptosporangium lutulentum</name>
    <dbReference type="NCBI Taxonomy" id="1461250"/>
    <lineage>
        <taxon>Bacteria</taxon>
        <taxon>Bacillati</taxon>
        <taxon>Actinomycetota</taxon>
        <taxon>Actinomycetes</taxon>
        <taxon>Streptosporangiales</taxon>
        <taxon>Streptosporangiaceae</taxon>
        <taxon>Streptosporangium</taxon>
    </lineage>
</organism>
<protein>
    <submittedName>
        <fullName evidence="3">Excisionase family DNA binding protein</fullName>
    </submittedName>
</protein>
<keyword evidence="1" id="KW-0175">Coiled coil</keyword>
<accession>A0ABT9Q994</accession>
<dbReference type="Pfam" id="PF12728">
    <property type="entry name" value="HTH_17"/>
    <property type="match status" value="1"/>
</dbReference>
<dbReference type="NCBIfam" id="TIGR01764">
    <property type="entry name" value="excise"/>
    <property type="match status" value="1"/>
</dbReference>
<dbReference type="RefSeq" id="WP_307557454.1">
    <property type="nucleotide sequence ID" value="NZ_JAUSQU010000001.1"/>
</dbReference>
<keyword evidence="4" id="KW-1185">Reference proteome</keyword>